<accession>A0ABN9QX09</accession>
<dbReference type="Proteomes" id="UP001189429">
    <property type="component" value="Unassembled WGS sequence"/>
</dbReference>
<reference evidence="1" key="1">
    <citation type="submission" date="2023-10" db="EMBL/GenBank/DDBJ databases">
        <authorList>
            <person name="Chen Y."/>
            <person name="Shah S."/>
            <person name="Dougan E. K."/>
            <person name="Thang M."/>
            <person name="Chan C."/>
        </authorList>
    </citation>
    <scope>NUCLEOTIDE SEQUENCE [LARGE SCALE GENOMIC DNA]</scope>
</reference>
<gene>
    <name evidence="1" type="ORF">PCOR1329_LOCUS15679</name>
    <name evidence="2" type="ORF">PCOR1329_LOCUS23548</name>
</gene>
<feature type="non-terminal residue" evidence="1">
    <location>
        <position position="237"/>
    </location>
</feature>
<sequence>DKEWAVYVEEIVEGKLELVAKGPACKECQKLHAAFPLQGATFHNFVQMYKESALLKKRVEKARGVLQKGEDLEVAIPGAVNSSTTSGQTMEAVFLVFSTTEFLQHFQVEAADVGLKAVPVVNEENEQEDVILLRDDSAPRRLRVFTATCTKHEQDMLGQVIRKDQDKDVHKWLLALDTGGRDRCLRPEGRMQVKTMSFVDRECKAVVAKRTADGVIDSVREHKGIGKAADGEEEAGG</sequence>
<feature type="non-terminal residue" evidence="1">
    <location>
        <position position="1"/>
    </location>
</feature>
<protein>
    <submittedName>
        <fullName evidence="1">Uncharacterized protein</fullName>
    </submittedName>
</protein>
<organism evidence="1 3">
    <name type="scientific">Prorocentrum cordatum</name>
    <dbReference type="NCBI Taxonomy" id="2364126"/>
    <lineage>
        <taxon>Eukaryota</taxon>
        <taxon>Sar</taxon>
        <taxon>Alveolata</taxon>
        <taxon>Dinophyceae</taxon>
        <taxon>Prorocentrales</taxon>
        <taxon>Prorocentraceae</taxon>
        <taxon>Prorocentrum</taxon>
    </lineage>
</organism>
<name>A0ABN9QX09_9DINO</name>
<proteinExistence type="predicted"/>
<dbReference type="EMBL" id="CAUYUJ010004765">
    <property type="protein sequence ID" value="CAK0810892.1"/>
    <property type="molecule type" value="Genomic_DNA"/>
</dbReference>
<keyword evidence="3" id="KW-1185">Reference proteome</keyword>
<comment type="caution">
    <text evidence="1">The sequence shown here is derived from an EMBL/GenBank/DDBJ whole genome shotgun (WGS) entry which is preliminary data.</text>
</comment>
<evidence type="ECO:0000313" key="2">
    <source>
        <dbReference type="EMBL" id="CAK0822556.1"/>
    </source>
</evidence>
<evidence type="ECO:0000313" key="3">
    <source>
        <dbReference type="Proteomes" id="UP001189429"/>
    </source>
</evidence>
<dbReference type="EMBL" id="CAUYUJ010007995">
    <property type="protein sequence ID" value="CAK0822556.1"/>
    <property type="molecule type" value="Genomic_DNA"/>
</dbReference>
<evidence type="ECO:0000313" key="1">
    <source>
        <dbReference type="EMBL" id="CAK0810892.1"/>
    </source>
</evidence>